<organism evidence="3 4">
    <name type="scientific">Candidatus Amphirhobacter heronislandensis</name>
    <dbReference type="NCBI Taxonomy" id="1732024"/>
    <lineage>
        <taxon>Bacteria</taxon>
        <taxon>Pseudomonadati</taxon>
        <taxon>Pseudomonadota</taxon>
        <taxon>Gammaproteobacteria</taxon>
        <taxon>Candidatus Tethybacterales</taxon>
        <taxon>Candidatus Tethybacteraceae</taxon>
        <taxon>Candidatus Amphirhobacter</taxon>
    </lineage>
</organism>
<evidence type="ECO:0000259" key="2">
    <source>
        <dbReference type="Pfam" id="PF13360"/>
    </source>
</evidence>
<comment type="caution">
    <text evidence="3">The sequence shown here is derived from an EMBL/GenBank/DDBJ whole genome shotgun (WGS) entry which is preliminary data.</text>
</comment>
<dbReference type="InterPro" id="IPR011047">
    <property type="entry name" value="Quinoprotein_ADH-like_sf"/>
</dbReference>
<dbReference type="SUPFAM" id="SSF50998">
    <property type="entry name" value="Quinoprotein alcohol dehydrogenase-like"/>
    <property type="match status" value="1"/>
</dbReference>
<keyword evidence="4" id="KW-1185">Reference proteome</keyword>
<dbReference type="PANTHER" id="PTHR34512:SF30">
    <property type="entry name" value="OUTER MEMBRANE PROTEIN ASSEMBLY FACTOR BAMB"/>
    <property type="match status" value="1"/>
</dbReference>
<reference evidence="3" key="1">
    <citation type="submission" date="2020-10" db="EMBL/GenBank/DDBJ databases">
        <title>An improved Amphimedon queenslandica hologenome assembly reveals how three proteobacterial symbionts can extend the metabolic phenotypic of their marine sponge host.</title>
        <authorList>
            <person name="Degnan B."/>
            <person name="Degnan S."/>
            <person name="Xiang X."/>
        </authorList>
    </citation>
    <scope>NUCLEOTIDE SEQUENCE</scope>
    <source>
        <strain evidence="3">AqS2</strain>
    </source>
</reference>
<evidence type="ECO:0000256" key="1">
    <source>
        <dbReference type="SAM" id="SignalP"/>
    </source>
</evidence>
<dbReference type="EMBL" id="JADHEI010000033">
    <property type="protein sequence ID" value="MBF2735133.1"/>
    <property type="molecule type" value="Genomic_DNA"/>
</dbReference>
<feature type="chain" id="PRO_5037319616" evidence="1">
    <location>
        <begin position="18"/>
        <end position="370"/>
    </location>
</feature>
<name>A0A930UCN6_9GAMM</name>
<dbReference type="PROSITE" id="PS51257">
    <property type="entry name" value="PROKAR_LIPOPROTEIN"/>
    <property type="match status" value="1"/>
</dbReference>
<gene>
    <name evidence="3" type="ORF">ISN26_03475</name>
</gene>
<keyword evidence="1" id="KW-0732">Signal</keyword>
<feature type="signal peptide" evidence="1">
    <location>
        <begin position="1"/>
        <end position="17"/>
    </location>
</feature>
<proteinExistence type="predicted"/>
<dbReference type="Proteomes" id="UP000604381">
    <property type="component" value="Unassembled WGS sequence"/>
</dbReference>
<dbReference type="PANTHER" id="PTHR34512">
    <property type="entry name" value="CELL SURFACE PROTEIN"/>
    <property type="match status" value="1"/>
</dbReference>
<protein>
    <submittedName>
        <fullName evidence="3">PQQ-binding-like beta-propeller repeat protein</fullName>
    </submittedName>
</protein>
<dbReference type="InterPro" id="IPR015943">
    <property type="entry name" value="WD40/YVTN_repeat-like_dom_sf"/>
</dbReference>
<dbReference type="Pfam" id="PF13360">
    <property type="entry name" value="PQQ_2"/>
    <property type="match status" value="1"/>
</dbReference>
<evidence type="ECO:0000313" key="4">
    <source>
        <dbReference type="Proteomes" id="UP000604381"/>
    </source>
</evidence>
<feature type="domain" description="Pyrrolo-quinoline quinone repeat" evidence="2">
    <location>
        <begin position="67"/>
        <end position="298"/>
    </location>
</feature>
<dbReference type="InterPro" id="IPR002372">
    <property type="entry name" value="PQQ_rpt_dom"/>
</dbReference>
<dbReference type="AlphaFoldDB" id="A0A930UCN6"/>
<evidence type="ECO:0000313" key="3">
    <source>
        <dbReference type="EMBL" id="MBF2735133.1"/>
    </source>
</evidence>
<accession>A0A930UCN6</accession>
<dbReference type="Gene3D" id="2.130.10.10">
    <property type="entry name" value="YVTN repeat-like/Quinoprotein amine dehydrogenase"/>
    <property type="match status" value="1"/>
</dbReference>
<sequence length="370" mass="38791">MRAAALTLAALAAAALAGCGPAEFGEDFDEGWEEGGASVLWEADVGAVGRRQAMHQLGGTVCLVNEEGVILLIDAATGAVESPALINFDGPVRASGGCTRSKAVTVDGAGAVQAHDWRNPARDWRKQLDGNLIGAPLQVANTLLAILNDGTVVAYAMFTGDELWRLELNESEFRYDGKFKPRVEEYHVAFGTPEGTLYYIDTIDGFIVWEGRLFNERDPDPTANLSLIAGPDVAAGVACAAAYNGAAGCFGADGRPLWQKDLSSAGTVRIVDGHVHLVSASGTLLALATRDGRERWRTAGASSHRSPMVAARGDLLVVENGFSGLSFFEAATGELAGGIELDGEIIDYIETGDGLLVLGSDGVLSRIAID</sequence>